<protein>
    <submittedName>
        <fullName evidence="2">Uncharacterized protein</fullName>
    </submittedName>
</protein>
<name>A0A7M1QUH5_9ACTO</name>
<dbReference type="EMBL" id="CP063213">
    <property type="protein sequence ID" value="QOR45451.1"/>
    <property type="molecule type" value="Genomic_DNA"/>
</dbReference>
<evidence type="ECO:0000313" key="3">
    <source>
        <dbReference type="Proteomes" id="UP000595053"/>
    </source>
</evidence>
<proteinExistence type="predicted"/>
<accession>A0A7M1QUH5</accession>
<dbReference type="RefSeq" id="WP_197551023.1">
    <property type="nucleotide sequence ID" value="NZ_CP063213.1"/>
</dbReference>
<evidence type="ECO:0000313" key="2">
    <source>
        <dbReference type="EMBL" id="QOR45451.1"/>
    </source>
</evidence>
<sequence>MTTVVFTRDANRTHIEAPFDRGFISAIKDLGGRWDPARKTWHVANQDVDRAREITMKFFGSDGTAETESDLVTVRMEAAKYYNHRQIVIGGRDIAIRWERDGKVKLGDDVVLHSGRFSSSGGSRANPCIGDNDAVLEIRGMLRAVAEANGLRIVDEATARKDALEARKAALLAEIAKIDAELATL</sequence>
<gene>
    <name evidence="2" type="ORF">INS88_09360</name>
</gene>
<keyword evidence="3" id="KW-1185">Reference proteome</keyword>
<reference evidence="2 3" key="1">
    <citation type="submission" date="2020-10" db="EMBL/GenBank/DDBJ databases">
        <title>Trueperella pecoris sp. nov. isolated from bovine and porcine specimens.</title>
        <authorList>
            <person name="Schoenecker L."/>
            <person name="Schnydrig P."/>
            <person name="Brodard I."/>
            <person name="Thomann A."/>
            <person name="Hemphill A."/>
            <person name="Rodriguez-Campos S."/>
            <person name="Perreten V."/>
            <person name="Jores J."/>
            <person name="Kittl S."/>
        </authorList>
    </citation>
    <scope>NUCLEOTIDE SEQUENCE [LARGE SCALE GENOMIC DNA]</scope>
    <source>
        <strain evidence="2 3">15A0121</strain>
    </source>
</reference>
<evidence type="ECO:0000256" key="1">
    <source>
        <dbReference type="SAM" id="Coils"/>
    </source>
</evidence>
<dbReference type="Proteomes" id="UP000595053">
    <property type="component" value="Chromosome"/>
</dbReference>
<organism evidence="2 3">
    <name type="scientific">Trueperella pecoris</name>
    <dbReference type="NCBI Taxonomy" id="2733571"/>
    <lineage>
        <taxon>Bacteria</taxon>
        <taxon>Bacillati</taxon>
        <taxon>Actinomycetota</taxon>
        <taxon>Actinomycetes</taxon>
        <taxon>Actinomycetales</taxon>
        <taxon>Actinomycetaceae</taxon>
        <taxon>Trueperella</taxon>
    </lineage>
</organism>
<dbReference type="AlphaFoldDB" id="A0A7M1QUH5"/>
<keyword evidence="1" id="KW-0175">Coiled coil</keyword>
<feature type="coiled-coil region" evidence="1">
    <location>
        <begin position="154"/>
        <end position="181"/>
    </location>
</feature>